<dbReference type="SUPFAM" id="SSF81383">
    <property type="entry name" value="F-box domain"/>
    <property type="match status" value="1"/>
</dbReference>
<dbReference type="InterPro" id="IPR036047">
    <property type="entry name" value="F-box-like_dom_sf"/>
</dbReference>
<evidence type="ECO:0000259" key="1">
    <source>
        <dbReference type="Pfam" id="PF00646"/>
    </source>
</evidence>
<evidence type="ECO:0008006" key="5">
    <source>
        <dbReference type="Google" id="ProtNLM"/>
    </source>
</evidence>
<name>A0A8K0HSN8_9ROSA</name>
<dbReference type="PANTHER" id="PTHR44259">
    <property type="entry name" value="OS07G0183000 PROTEIN-RELATED"/>
    <property type="match status" value="1"/>
</dbReference>
<dbReference type="AlphaFoldDB" id="A0A8K0HSN8"/>
<dbReference type="InterPro" id="IPR050942">
    <property type="entry name" value="F-box_BR-signaling"/>
</dbReference>
<accession>A0A8K0HSN8</accession>
<dbReference type="Pfam" id="PF03478">
    <property type="entry name" value="Beta-prop_KIB1-4"/>
    <property type="match status" value="1"/>
</dbReference>
<sequence>MDCLPSISFFFFNTLSFFFSKTLSFFSSQSEKTKTSRLPNESSIRQPNCFQTDVLELILQRLAFIDIVRFGAVCSTWKTAVDSYISSPTYRPFAQAPWLLHSCNEPENYWRFFNPTETKFYNVGNCFGFAPKSWITGSLDDGWLLILEETSNTFLVNQFSRRKIQLPFLNTFITSPKVPDIRYKVVLGKNSSVAAIMICEGSYCWPKNLAFCKIGDNAWKPTRMENQSYLDIICHNDEIHALSSTGEVDIWDFLSPFPTKTTDFGGFSVIPIIVDQWLPFVNIYAEPASIAYLTKSLDEVLIVEQIMYSDRMQTSGFIVSKLDYKEEKRIPLQNLHGRAIFISPLSAISASALDCPELEGNLIYCDPKNYLAVYNLEEQKVKRYEKKLKTSNSEYFWVFPNP</sequence>
<comment type="caution">
    <text evidence="3">The sequence shown here is derived from an EMBL/GenBank/DDBJ whole genome shotgun (WGS) entry which is preliminary data.</text>
</comment>
<keyword evidence="4" id="KW-1185">Reference proteome</keyword>
<proteinExistence type="predicted"/>
<dbReference type="InterPro" id="IPR001810">
    <property type="entry name" value="F-box_dom"/>
</dbReference>
<dbReference type="Pfam" id="PF00646">
    <property type="entry name" value="F-box"/>
    <property type="match status" value="1"/>
</dbReference>
<organism evidence="3 4">
    <name type="scientific">Rhamnella rubrinervis</name>
    <dbReference type="NCBI Taxonomy" id="2594499"/>
    <lineage>
        <taxon>Eukaryota</taxon>
        <taxon>Viridiplantae</taxon>
        <taxon>Streptophyta</taxon>
        <taxon>Embryophyta</taxon>
        <taxon>Tracheophyta</taxon>
        <taxon>Spermatophyta</taxon>
        <taxon>Magnoliopsida</taxon>
        <taxon>eudicotyledons</taxon>
        <taxon>Gunneridae</taxon>
        <taxon>Pentapetalae</taxon>
        <taxon>rosids</taxon>
        <taxon>fabids</taxon>
        <taxon>Rosales</taxon>
        <taxon>Rhamnaceae</taxon>
        <taxon>rhamnoid group</taxon>
        <taxon>Rhamneae</taxon>
        <taxon>Rhamnella</taxon>
    </lineage>
</organism>
<gene>
    <name evidence="3" type="ORF">FNV43_RR02469</name>
</gene>
<dbReference type="EMBL" id="VOIH02000001">
    <property type="protein sequence ID" value="KAF3457809.1"/>
    <property type="molecule type" value="Genomic_DNA"/>
</dbReference>
<protein>
    <recommendedName>
        <fullName evidence="5">F-box domain-containing protein</fullName>
    </recommendedName>
</protein>
<evidence type="ECO:0000313" key="3">
    <source>
        <dbReference type="EMBL" id="KAF3457809.1"/>
    </source>
</evidence>
<dbReference type="Proteomes" id="UP000796880">
    <property type="component" value="Unassembled WGS sequence"/>
</dbReference>
<evidence type="ECO:0000259" key="2">
    <source>
        <dbReference type="Pfam" id="PF03478"/>
    </source>
</evidence>
<feature type="domain" description="F-box" evidence="1">
    <location>
        <begin position="52"/>
        <end position="83"/>
    </location>
</feature>
<dbReference type="OrthoDB" id="1068419at2759"/>
<feature type="domain" description="KIB1-4 beta-propeller" evidence="2">
    <location>
        <begin position="112"/>
        <end position="375"/>
    </location>
</feature>
<dbReference type="InterPro" id="IPR005174">
    <property type="entry name" value="KIB1-4_b-propeller"/>
</dbReference>
<dbReference type="CDD" id="cd09917">
    <property type="entry name" value="F-box_SF"/>
    <property type="match status" value="1"/>
</dbReference>
<reference evidence="3" key="1">
    <citation type="submission" date="2020-03" db="EMBL/GenBank/DDBJ databases">
        <title>A high-quality chromosome-level genome assembly of a woody plant with both climbing and erect habits, Rhamnella rubrinervis.</title>
        <authorList>
            <person name="Lu Z."/>
            <person name="Yang Y."/>
            <person name="Zhu X."/>
            <person name="Sun Y."/>
        </authorList>
    </citation>
    <scope>NUCLEOTIDE SEQUENCE</scope>
    <source>
        <strain evidence="3">BYM</strain>
        <tissue evidence="3">Leaf</tissue>
    </source>
</reference>
<evidence type="ECO:0000313" key="4">
    <source>
        <dbReference type="Proteomes" id="UP000796880"/>
    </source>
</evidence>
<dbReference type="PANTHER" id="PTHR44259:SF15">
    <property type="entry name" value="F-BOX PROTEIN KIB2-RELATED"/>
    <property type="match status" value="1"/>
</dbReference>